<proteinExistence type="predicted"/>
<dbReference type="SUPFAM" id="SSF50998">
    <property type="entry name" value="Quinoprotein alcohol dehydrogenase-like"/>
    <property type="match status" value="1"/>
</dbReference>
<gene>
    <name evidence="2" type="primary">bamB</name>
    <name evidence="2" type="ORF">JCM17844_05420</name>
</gene>
<name>A0A5A7MPJ3_9PROT</name>
<dbReference type="AlphaFoldDB" id="A0A5A7MPJ3"/>
<dbReference type="Proteomes" id="UP000322084">
    <property type="component" value="Unassembled WGS sequence"/>
</dbReference>
<dbReference type="InterPro" id="IPR018391">
    <property type="entry name" value="PQQ_b-propeller_rpt"/>
</dbReference>
<sequence>MAAAVLAGCSSGEDISEPDVGGGYNADNRERIAVLTFEQELAADPAIADVRVILPRPYRNKNWPQSGGTAANTAQHLEIAPTLKRAWRTSIGRGSDILTRLDMEPVVENGTVFTIDTRGLVSAIDADTGRKRWQVRLERKKEKKALAFGGGLAVQDGVLYVATGYGFLSALDTDTGREIWRHDGIVPLRGAPSISEGRIFSLTQDNQLLALNTKDGSLIWTQSGLPEDAGLLGAASPAVAGDTVVAAMSSGELMAMRVENGRLAWQDTLSRTRRLTPLATLADIDGNPVISRNRVYAVGHAGRMVAIDMRSGERVWESNVPSVHTPWIGGDYLYVLSVDAEIAAISAADGRVRWVTRLQRFEDPEDRDTPLSWTGPVLAGDRLIIASSHGYVLSISPYTGDFLGAEKLPDGALASPVVADGTVYFLTEGADLVAYR</sequence>
<dbReference type="Gene3D" id="2.130.10.10">
    <property type="entry name" value="YVTN repeat-like/Quinoprotein amine dehydrogenase"/>
    <property type="match status" value="1"/>
</dbReference>
<evidence type="ECO:0000313" key="3">
    <source>
        <dbReference type="Proteomes" id="UP000322084"/>
    </source>
</evidence>
<dbReference type="InterPro" id="IPR011047">
    <property type="entry name" value="Quinoprotein_ADH-like_sf"/>
</dbReference>
<dbReference type="InterPro" id="IPR002372">
    <property type="entry name" value="PQQ_rpt_dom"/>
</dbReference>
<dbReference type="PANTHER" id="PTHR34512">
    <property type="entry name" value="CELL SURFACE PROTEIN"/>
    <property type="match status" value="1"/>
</dbReference>
<evidence type="ECO:0000313" key="2">
    <source>
        <dbReference type="EMBL" id="GEQ96905.1"/>
    </source>
</evidence>
<evidence type="ECO:0000259" key="1">
    <source>
        <dbReference type="Pfam" id="PF13360"/>
    </source>
</evidence>
<comment type="caution">
    <text evidence="2">The sequence shown here is derived from an EMBL/GenBank/DDBJ whole genome shotgun (WGS) entry which is preliminary data.</text>
</comment>
<protein>
    <submittedName>
        <fullName evidence="2">Outer membrane protein assembly factor BamB</fullName>
    </submittedName>
</protein>
<organism evidence="2 3">
    <name type="scientific">Iodidimonas gelatinilytica</name>
    <dbReference type="NCBI Taxonomy" id="1236966"/>
    <lineage>
        <taxon>Bacteria</taxon>
        <taxon>Pseudomonadati</taxon>
        <taxon>Pseudomonadota</taxon>
        <taxon>Alphaproteobacteria</taxon>
        <taxon>Iodidimonadales</taxon>
        <taxon>Iodidimonadaceae</taxon>
        <taxon>Iodidimonas</taxon>
    </lineage>
</organism>
<reference evidence="2 3" key="1">
    <citation type="submission" date="2019-09" db="EMBL/GenBank/DDBJ databases">
        <title>NBRP : Genome information of microbial organism related human and environment.</title>
        <authorList>
            <person name="Hattori M."/>
            <person name="Oshima K."/>
            <person name="Inaba H."/>
            <person name="Suda W."/>
            <person name="Sakamoto M."/>
            <person name="Iino T."/>
            <person name="Kitahara M."/>
            <person name="Oshida Y."/>
            <person name="Iida T."/>
            <person name="Kudo T."/>
            <person name="Itoh T."/>
            <person name="Ohkuma M."/>
        </authorList>
    </citation>
    <scope>NUCLEOTIDE SEQUENCE [LARGE SCALE GENOMIC DNA]</scope>
    <source>
        <strain evidence="2 3">Hi-2</strain>
    </source>
</reference>
<dbReference type="EMBL" id="BKCL01000001">
    <property type="protein sequence ID" value="GEQ96905.1"/>
    <property type="molecule type" value="Genomic_DNA"/>
</dbReference>
<accession>A0A5A7MPJ3</accession>
<dbReference type="SMART" id="SM00564">
    <property type="entry name" value="PQQ"/>
    <property type="match status" value="7"/>
</dbReference>
<feature type="domain" description="Pyrrolo-quinoline quinone repeat" evidence="1">
    <location>
        <begin position="118"/>
        <end position="355"/>
    </location>
</feature>
<dbReference type="Pfam" id="PF13360">
    <property type="entry name" value="PQQ_2"/>
    <property type="match status" value="1"/>
</dbReference>
<dbReference type="InterPro" id="IPR015943">
    <property type="entry name" value="WD40/YVTN_repeat-like_dom_sf"/>
</dbReference>
<dbReference type="PANTHER" id="PTHR34512:SF30">
    <property type="entry name" value="OUTER MEMBRANE PROTEIN ASSEMBLY FACTOR BAMB"/>
    <property type="match status" value="1"/>
</dbReference>